<protein>
    <submittedName>
        <fullName evidence="2">Uncharacterized protein</fullName>
    </submittedName>
</protein>
<dbReference type="OrthoDB" id="10491548at2759"/>
<sequence length="245" mass="26486">MVLHSLFGFLFLASAGGEDLSAALADDACVAGQACSLEFRQLRGMKVSHMEAMEALDDREEQEVNATAAQGAVRSSWQHAGCCNGCHTAFCSPESGSCYDYKGKYYYLECANSAPTQGSQGHSDCCGSCSSYCSPQSGRCYDFKGKDYYLECMAPSGPSGNFGTNVGDWERLAGKACMESSQSKLIYGLPSRTACKEKCMGSEYPWCRTFQFSSSSACSSLSMCTLLNGCSNVEADSCWDYYFID</sequence>
<organism evidence="2 3">
    <name type="scientific">Symbiodinium natans</name>
    <dbReference type="NCBI Taxonomy" id="878477"/>
    <lineage>
        <taxon>Eukaryota</taxon>
        <taxon>Sar</taxon>
        <taxon>Alveolata</taxon>
        <taxon>Dinophyceae</taxon>
        <taxon>Suessiales</taxon>
        <taxon>Symbiodiniaceae</taxon>
        <taxon>Symbiodinium</taxon>
    </lineage>
</organism>
<feature type="signal peptide" evidence="1">
    <location>
        <begin position="1"/>
        <end position="17"/>
    </location>
</feature>
<reference evidence="2" key="1">
    <citation type="submission" date="2021-02" db="EMBL/GenBank/DDBJ databases">
        <authorList>
            <person name="Dougan E. K."/>
            <person name="Rhodes N."/>
            <person name="Thang M."/>
            <person name="Chan C."/>
        </authorList>
    </citation>
    <scope>NUCLEOTIDE SEQUENCE</scope>
</reference>
<feature type="chain" id="PRO_5032958269" evidence="1">
    <location>
        <begin position="18"/>
        <end position="245"/>
    </location>
</feature>
<evidence type="ECO:0000313" key="2">
    <source>
        <dbReference type="EMBL" id="CAE7534547.1"/>
    </source>
</evidence>
<dbReference type="EMBL" id="CAJNDS010002584">
    <property type="protein sequence ID" value="CAE7534547.1"/>
    <property type="molecule type" value="Genomic_DNA"/>
</dbReference>
<accession>A0A812TPH4</accession>
<name>A0A812TPH4_9DINO</name>
<proteinExistence type="predicted"/>
<comment type="caution">
    <text evidence="2">The sequence shown here is derived from an EMBL/GenBank/DDBJ whole genome shotgun (WGS) entry which is preliminary data.</text>
</comment>
<keyword evidence="1" id="KW-0732">Signal</keyword>
<evidence type="ECO:0000256" key="1">
    <source>
        <dbReference type="SAM" id="SignalP"/>
    </source>
</evidence>
<keyword evidence="3" id="KW-1185">Reference proteome</keyword>
<dbReference type="Proteomes" id="UP000604046">
    <property type="component" value="Unassembled WGS sequence"/>
</dbReference>
<evidence type="ECO:0000313" key="3">
    <source>
        <dbReference type="Proteomes" id="UP000604046"/>
    </source>
</evidence>
<gene>
    <name evidence="2" type="ORF">SNAT2548_LOCUS29956</name>
</gene>
<dbReference type="AlphaFoldDB" id="A0A812TPH4"/>